<dbReference type="FunFam" id="3.10.250.10:FF:000001">
    <property type="entry name" value="Lysyl oxidase 4 isoform X1"/>
    <property type="match status" value="1"/>
</dbReference>
<evidence type="ECO:0000256" key="4">
    <source>
        <dbReference type="ARBA" id="ARBA00022825"/>
    </source>
</evidence>
<dbReference type="PROSITE" id="PS00134">
    <property type="entry name" value="TRYPSIN_HIS"/>
    <property type="match status" value="1"/>
</dbReference>
<dbReference type="FunFam" id="2.40.10.10:FF:000003">
    <property type="entry name" value="Transmembrane serine protease 3"/>
    <property type="match status" value="1"/>
</dbReference>
<evidence type="ECO:0000256" key="3">
    <source>
        <dbReference type="ARBA" id="ARBA00022801"/>
    </source>
</evidence>
<keyword evidence="1" id="KW-0645">Protease</keyword>
<dbReference type="FunFam" id="3.10.250.10:FF:000026">
    <property type="entry name" value="Tequila, isoform D"/>
    <property type="match status" value="1"/>
</dbReference>
<dbReference type="PRINTS" id="PR00258">
    <property type="entry name" value="SPERACTRCPTR"/>
</dbReference>
<dbReference type="PROSITE" id="PS50068">
    <property type="entry name" value="LDLRA_2"/>
    <property type="match status" value="2"/>
</dbReference>
<dbReference type="PANTHER" id="PTHR24252:SF7">
    <property type="entry name" value="HYALIN"/>
    <property type="match status" value="1"/>
</dbReference>
<dbReference type="FunCoup" id="A0A1S4FLR5">
    <property type="interactions" value="1"/>
</dbReference>
<dbReference type="PANTHER" id="PTHR24252">
    <property type="entry name" value="ACROSIN-RELATED"/>
    <property type="match status" value="1"/>
</dbReference>
<dbReference type="PROSITE" id="PS00420">
    <property type="entry name" value="SRCR_1"/>
    <property type="match status" value="1"/>
</dbReference>
<dbReference type="VEuPathDB" id="VectorBase:AAEL009192"/>
<dbReference type="Pfam" id="PF00089">
    <property type="entry name" value="Trypsin"/>
    <property type="match status" value="1"/>
</dbReference>
<feature type="disulfide bond" evidence="8">
    <location>
        <begin position="575"/>
        <end position="593"/>
    </location>
</feature>
<proteinExistence type="inferred from homology"/>
<dbReference type="Pfam" id="PF01607">
    <property type="entry name" value="CBM_14"/>
    <property type="match status" value="2"/>
</dbReference>
<dbReference type="InterPro" id="IPR036055">
    <property type="entry name" value="LDL_receptor-like_sf"/>
</dbReference>
<dbReference type="SUPFAM" id="SSF56487">
    <property type="entry name" value="SRCR-like"/>
    <property type="match status" value="2"/>
</dbReference>
<dbReference type="InterPro" id="IPR036508">
    <property type="entry name" value="Chitin-bd_dom_sf"/>
</dbReference>
<dbReference type="CDD" id="cd00112">
    <property type="entry name" value="LDLa"/>
    <property type="match status" value="2"/>
</dbReference>
<dbReference type="Gene3D" id="2.40.10.10">
    <property type="entry name" value="Trypsin-like serine proteases"/>
    <property type="match status" value="1"/>
</dbReference>
<evidence type="ECO:0000256" key="6">
    <source>
        <dbReference type="ARBA" id="ARBA00023180"/>
    </source>
</evidence>
<dbReference type="Pfam" id="PF00530">
    <property type="entry name" value="SRCR"/>
    <property type="match status" value="2"/>
</dbReference>
<dbReference type="SMART" id="SM00020">
    <property type="entry name" value="Tryp_SPc"/>
    <property type="match status" value="1"/>
</dbReference>
<dbReference type="PROSITE" id="PS50287">
    <property type="entry name" value="SRCR_2"/>
    <property type="match status" value="2"/>
</dbReference>
<dbReference type="SMART" id="SM00202">
    <property type="entry name" value="SR"/>
    <property type="match status" value="2"/>
</dbReference>
<dbReference type="InterPro" id="IPR001190">
    <property type="entry name" value="SRCR"/>
</dbReference>
<dbReference type="GO" id="GO:0006508">
    <property type="term" value="P:proteolysis"/>
    <property type="evidence" value="ECO:0007669"/>
    <property type="project" value="UniProtKB-KW"/>
</dbReference>
<sequence>MAVQKLRIIWILVAIAIEQTCGIYDPRTNSGPNMNMMPQIHGDYSKVHTHKSRAYEPNYARSDHNLHYHSSASNQQPVFAPVATTTAKIEPLYQKQRAEKLQSSYTGYGNENAILDASNPKLNNGQRAENVDSFTGLQCPPHQSGQFVYIMDCRQYLNCWKGRGYIQSCAPGTLFNPDTRQCDQPSKVNCITSSTMEGYSLARLRKPKSSQSASYVQEDYDDRGYGQPTGILEVRCPPDVIGLKAHPTDCRKFLNCNNGATVVQDCGPGTAFNPAISVCDHIYKVDCNRNENLIHHGPTQPTNPDAEEIDVETVTYDIDVRFREDDEPEVSSIPSILLQQPRPIYQRPAPSDLRPVYVAPPTTPPPTTTPKMNQVNARYNPTYYQSKVTPNPRELSAGSTELPLSEALKMLLKPYMGNKDVEMNMTGLNTKMSSTTPASQAADLNVLGLNHSPKPSNKTSAYIASPYEINSQLGGYQSVVYGMPTYRPPAPFHPSFNHQNFNRQHASSPFVPQQHQQKQQPPQFYPVFRPRSTTPTPAISSRFGEGSSQWRPMATVTTTQRPTTTADPCEGKFLCGNGRCIDQAKVCNGKNDCANRADEGNCTHLGYEVRLSNKHHGRVEVKIKDKWGYVCDDNFSLEAANVLCRELGYETGALELKPHSHYPPNAALMKDGNPVFIMDEVRCSGNETSLRECDFAGWGVHDCNGEEVLGVVCKTPKMTCPLDYWLCDTSAECVPVGFLCDNVNDCADGSDESIAHCNAPLEMRLVDGPTIQEGRVEVKYRGIWGTICDDDFGIHEARVVCRQLGFNGTAEVRKNKYKQGTGQIWLDQVACNGNETSVDDCIHWHWGEHNCGHGEDVGVRCGLTQSPRPTLAQLRAASKSFKFDFVEKSSKIYPDSCGQLLIDPGLTKPTYGARVVHGGETVYGHHPWQAALRAKKQGKSVHWCGAVLISKYHILTAAHCLVGYTKGTYMVRIGDHNTEALEQAEIDIFIEDYFIHEQFRVGHHMNNDIALVLLKTPIRFSEYVQPVCLPTKNQPYQEGMNCTISGWGSSQFGSKVHSLELRAAKVPLLSEATCSQPEVYGVNITEGMFCAGKLDGGVDACEGDSGGPLVCASSRGHTLYGLISWGMHCGYANKPGVYVKVSHYLDWIDQKLKQSLHLYGV</sequence>
<dbReference type="InterPro" id="IPR033116">
    <property type="entry name" value="TRYPSIN_SER"/>
</dbReference>
<dbReference type="InterPro" id="IPR002172">
    <property type="entry name" value="LDrepeatLR_classA_rpt"/>
</dbReference>
<dbReference type="Pfam" id="PF00057">
    <property type="entry name" value="Ldl_recept_a"/>
    <property type="match status" value="2"/>
</dbReference>
<comment type="caution">
    <text evidence="9">Lacks conserved residue(s) required for the propagation of feature annotation.</text>
</comment>
<feature type="chain" id="PRO_5043332671" evidence="11">
    <location>
        <begin position="23"/>
        <end position="1161"/>
    </location>
</feature>
<dbReference type="InterPro" id="IPR036772">
    <property type="entry name" value="SRCR-like_dom_sf"/>
</dbReference>
<dbReference type="GO" id="GO:0005576">
    <property type="term" value="C:extracellular region"/>
    <property type="evidence" value="ECO:0007669"/>
    <property type="project" value="InterPro"/>
</dbReference>
<dbReference type="InParanoid" id="A0A1S4FLR5"/>
<evidence type="ECO:0000256" key="5">
    <source>
        <dbReference type="ARBA" id="ARBA00023157"/>
    </source>
</evidence>
<dbReference type="SUPFAM" id="SSF57424">
    <property type="entry name" value="LDL receptor-like module"/>
    <property type="match status" value="2"/>
</dbReference>
<protein>
    <submittedName>
        <fullName evidence="12">Uncharacterized protein</fullName>
    </submittedName>
</protein>
<feature type="region of interest" description="Disordered" evidence="10">
    <location>
        <begin position="506"/>
        <end position="525"/>
    </location>
</feature>
<feature type="disulfide bond" evidence="9">
    <location>
        <begin position="683"/>
        <end position="693"/>
    </location>
</feature>
<organism evidence="12 13">
    <name type="scientific">Aedes aegypti</name>
    <name type="common">Yellowfever mosquito</name>
    <name type="synonym">Culex aegypti</name>
    <dbReference type="NCBI Taxonomy" id="7159"/>
    <lineage>
        <taxon>Eukaryota</taxon>
        <taxon>Metazoa</taxon>
        <taxon>Ecdysozoa</taxon>
        <taxon>Arthropoda</taxon>
        <taxon>Hexapoda</taxon>
        <taxon>Insecta</taxon>
        <taxon>Pterygota</taxon>
        <taxon>Neoptera</taxon>
        <taxon>Endopterygota</taxon>
        <taxon>Diptera</taxon>
        <taxon>Nematocera</taxon>
        <taxon>Culicoidea</taxon>
        <taxon>Culicidae</taxon>
        <taxon>Culicinae</taxon>
        <taxon>Aedini</taxon>
        <taxon>Aedes</taxon>
        <taxon>Stegomyia</taxon>
    </lineage>
</organism>
<keyword evidence="13" id="KW-1185">Reference proteome</keyword>
<dbReference type="SMART" id="SM00494">
    <property type="entry name" value="ChtBD2"/>
    <property type="match status" value="2"/>
</dbReference>
<dbReference type="EnsemblMetazoa" id="AAEL009192-RA">
    <property type="protein sequence ID" value="AAEL009192-PA"/>
    <property type="gene ID" value="AAEL009192"/>
</dbReference>
<keyword evidence="3" id="KW-0378">Hydrolase</keyword>
<dbReference type="InterPro" id="IPR043504">
    <property type="entry name" value="Peptidase_S1_PA_chymotrypsin"/>
</dbReference>
<evidence type="ECO:0000256" key="10">
    <source>
        <dbReference type="SAM" id="MobiDB-lite"/>
    </source>
</evidence>
<dbReference type="GO" id="GO:0008061">
    <property type="term" value="F:chitin binding"/>
    <property type="evidence" value="ECO:0007669"/>
    <property type="project" value="InterPro"/>
</dbReference>
<dbReference type="Gene3D" id="4.10.400.10">
    <property type="entry name" value="Low-density Lipoprotein Receptor"/>
    <property type="match status" value="2"/>
</dbReference>
<feature type="disulfide bond" evidence="8">
    <location>
        <begin position="587"/>
        <end position="602"/>
    </location>
</feature>
<keyword evidence="2 11" id="KW-0732">Signal</keyword>
<evidence type="ECO:0000313" key="13">
    <source>
        <dbReference type="Proteomes" id="UP000008820"/>
    </source>
</evidence>
<dbReference type="InterPro" id="IPR023415">
    <property type="entry name" value="LDLR_class-A_CS"/>
</dbReference>
<dbReference type="CDD" id="cd00190">
    <property type="entry name" value="Tryp_SPc"/>
    <property type="match status" value="1"/>
</dbReference>
<dbReference type="SMART" id="SM00192">
    <property type="entry name" value="LDLa"/>
    <property type="match status" value="2"/>
</dbReference>
<evidence type="ECO:0000256" key="8">
    <source>
        <dbReference type="PROSITE-ProRule" id="PRU00124"/>
    </source>
</evidence>
<gene>
    <name evidence="12" type="primary">5571597</name>
</gene>
<dbReference type="Proteomes" id="UP000008820">
    <property type="component" value="Chromosome 2"/>
</dbReference>
<accession>A0A1S4FLR5</accession>
<dbReference type="PROSITE" id="PS00135">
    <property type="entry name" value="TRYPSIN_SER"/>
    <property type="match status" value="1"/>
</dbReference>
<reference evidence="12" key="2">
    <citation type="submission" date="2020-05" db="UniProtKB">
        <authorList>
            <consortium name="EnsemblMetazoa"/>
        </authorList>
    </citation>
    <scope>IDENTIFICATION</scope>
    <source>
        <strain evidence="12">LVP_AGWG</strain>
    </source>
</reference>
<dbReference type="GO" id="GO:0016020">
    <property type="term" value="C:membrane"/>
    <property type="evidence" value="ECO:0007669"/>
    <property type="project" value="InterPro"/>
</dbReference>
<dbReference type="PROSITE" id="PS50240">
    <property type="entry name" value="TRYPSIN_DOM"/>
    <property type="match status" value="1"/>
</dbReference>
<dbReference type="PROSITE" id="PS01209">
    <property type="entry name" value="LDLRA_1"/>
    <property type="match status" value="2"/>
</dbReference>
<evidence type="ECO:0000256" key="9">
    <source>
        <dbReference type="PROSITE-ProRule" id="PRU00196"/>
    </source>
</evidence>
<dbReference type="PRINTS" id="PR00722">
    <property type="entry name" value="CHYMOTRYPSIN"/>
</dbReference>
<dbReference type="SUPFAM" id="SSF57625">
    <property type="entry name" value="Invertebrate chitin-binding proteins"/>
    <property type="match status" value="2"/>
</dbReference>
<evidence type="ECO:0000313" key="12">
    <source>
        <dbReference type="EnsemblMetazoa" id="AAEL009192-PA"/>
    </source>
</evidence>
<dbReference type="GO" id="GO:0004252">
    <property type="term" value="F:serine-type endopeptidase activity"/>
    <property type="evidence" value="ECO:0007669"/>
    <property type="project" value="InterPro"/>
</dbReference>
<comment type="similarity">
    <text evidence="7">Belongs to the peptidase S1 family. CLIP subfamily.</text>
</comment>
<dbReference type="PROSITE" id="PS50940">
    <property type="entry name" value="CHIT_BIND_II"/>
    <property type="match status" value="2"/>
</dbReference>
<feature type="disulfide bond" evidence="9">
    <location>
        <begin position="831"/>
        <end position="841"/>
    </location>
</feature>
<dbReference type="InterPro" id="IPR001254">
    <property type="entry name" value="Trypsin_dom"/>
</dbReference>
<dbReference type="SUPFAM" id="SSF50494">
    <property type="entry name" value="Trypsin-like serine proteases"/>
    <property type="match status" value="1"/>
</dbReference>
<feature type="signal peptide" evidence="11">
    <location>
        <begin position="1"/>
        <end position="22"/>
    </location>
</feature>
<dbReference type="InterPro" id="IPR001314">
    <property type="entry name" value="Peptidase_S1A"/>
</dbReference>
<reference evidence="12 13" key="1">
    <citation type="submission" date="2017-06" db="EMBL/GenBank/DDBJ databases">
        <title>Aedes aegypti genome working group (AGWG) sequencing and assembly.</title>
        <authorList>
            <consortium name="Aedes aegypti Genome Working Group (AGWG)"/>
            <person name="Matthews B.J."/>
        </authorList>
    </citation>
    <scope>NUCLEOTIDE SEQUENCE [LARGE SCALE GENOMIC DNA]</scope>
    <source>
        <strain evidence="12 13">LVP_AGWG</strain>
    </source>
</reference>
<dbReference type="InterPro" id="IPR009003">
    <property type="entry name" value="Peptidase_S1_PA"/>
</dbReference>
<dbReference type="Gene3D" id="3.10.250.10">
    <property type="entry name" value="SRCR-like domain"/>
    <property type="match status" value="2"/>
</dbReference>
<evidence type="ECO:0000256" key="11">
    <source>
        <dbReference type="SAM" id="SignalP"/>
    </source>
</evidence>
<dbReference type="InterPro" id="IPR002557">
    <property type="entry name" value="Chitin-bd_dom"/>
</dbReference>
<feature type="compositionally biased region" description="Low complexity" evidence="10">
    <location>
        <begin position="509"/>
        <end position="525"/>
    </location>
</feature>
<evidence type="ECO:0000256" key="7">
    <source>
        <dbReference type="ARBA" id="ARBA00024195"/>
    </source>
</evidence>
<dbReference type="InterPro" id="IPR018114">
    <property type="entry name" value="TRYPSIN_HIS"/>
</dbReference>
<dbReference type="OrthoDB" id="6020543at2759"/>
<dbReference type="AlphaFoldDB" id="A0A1S4FLR5"/>
<keyword evidence="6" id="KW-0325">Glycoprotein</keyword>
<evidence type="ECO:0000256" key="2">
    <source>
        <dbReference type="ARBA" id="ARBA00022729"/>
    </source>
</evidence>
<keyword evidence="5 9" id="KW-1015">Disulfide bond</keyword>
<dbReference type="Gene3D" id="2.170.140.10">
    <property type="entry name" value="Chitin binding domain"/>
    <property type="match status" value="2"/>
</dbReference>
<feature type="region of interest" description="Disordered" evidence="10">
    <location>
        <begin position="348"/>
        <end position="374"/>
    </location>
</feature>
<name>A0A1S4FLR5_AEDAE</name>
<keyword evidence="4" id="KW-0720">Serine protease</keyword>
<evidence type="ECO:0000256" key="1">
    <source>
        <dbReference type="ARBA" id="ARBA00022670"/>
    </source>
</evidence>